<comment type="similarity">
    <text evidence="2 12">Belongs to the RNA methyltransferase RsmE family.</text>
</comment>
<dbReference type="Pfam" id="PF04452">
    <property type="entry name" value="Methyltrans_RNA"/>
    <property type="match status" value="1"/>
</dbReference>
<keyword evidence="6 12" id="KW-0698">rRNA processing</keyword>
<dbReference type="NCBIfam" id="NF008701">
    <property type="entry name" value="PRK11713.5-5"/>
    <property type="match status" value="1"/>
</dbReference>
<keyword evidence="5 12" id="KW-0963">Cytoplasm</keyword>
<evidence type="ECO:0000256" key="2">
    <source>
        <dbReference type="ARBA" id="ARBA00005528"/>
    </source>
</evidence>
<reference evidence="14 15" key="1">
    <citation type="submission" date="2021-09" db="EMBL/GenBank/DDBJ databases">
        <title>WGS of Mycoplasma sp. Zaradi2 strains.</title>
        <authorList>
            <person name="Spergser J."/>
        </authorList>
    </citation>
    <scope>NUCLEOTIDE SEQUENCE [LARGE SCALE GENOMIC DNA]</scope>
    <source>
        <strain evidence="14 15">1331</strain>
    </source>
</reference>
<evidence type="ECO:0000256" key="9">
    <source>
        <dbReference type="ARBA" id="ARBA00022691"/>
    </source>
</evidence>
<evidence type="ECO:0000256" key="1">
    <source>
        <dbReference type="ARBA" id="ARBA00004496"/>
    </source>
</evidence>
<dbReference type="NCBIfam" id="TIGR00046">
    <property type="entry name" value="RsmE family RNA methyltransferase"/>
    <property type="match status" value="1"/>
</dbReference>
<dbReference type="RefSeq" id="WP_205517087.1">
    <property type="nucleotide sequence ID" value="NZ_CP070479.1"/>
</dbReference>
<dbReference type="InterPro" id="IPR046886">
    <property type="entry name" value="RsmE_MTase_dom"/>
</dbReference>
<evidence type="ECO:0000256" key="8">
    <source>
        <dbReference type="ARBA" id="ARBA00022679"/>
    </source>
</evidence>
<evidence type="ECO:0000256" key="10">
    <source>
        <dbReference type="ARBA" id="ARBA00025699"/>
    </source>
</evidence>
<comment type="function">
    <text evidence="10 12">Specifically methylates the N3 position of the uracil ring of uridine 1498 (m3U1498) in 16S rRNA. Acts on the fully assembled 30S ribosomal subunit.</text>
</comment>
<evidence type="ECO:0000256" key="6">
    <source>
        <dbReference type="ARBA" id="ARBA00022552"/>
    </source>
</evidence>
<comment type="catalytic activity">
    <reaction evidence="11 12">
        <text>uridine(1498) in 16S rRNA + S-adenosyl-L-methionine = N(3)-methyluridine(1498) in 16S rRNA + S-adenosyl-L-homocysteine + H(+)</text>
        <dbReference type="Rhea" id="RHEA:42920"/>
        <dbReference type="Rhea" id="RHEA-COMP:10283"/>
        <dbReference type="Rhea" id="RHEA-COMP:10284"/>
        <dbReference type="ChEBI" id="CHEBI:15378"/>
        <dbReference type="ChEBI" id="CHEBI:57856"/>
        <dbReference type="ChEBI" id="CHEBI:59789"/>
        <dbReference type="ChEBI" id="CHEBI:65315"/>
        <dbReference type="ChEBI" id="CHEBI:74502"/>
        <dbReference type="EC" id="2.1.1.193"/>
    </reaction>
</comment>
<dbReference type="GO" id="GO:0070042">
    <property type="term" value="F:rRNA (uridine-N3-)-methyltransferase activity"/>
    <property type="evidence" value="ECO:0007669"/>
    <property type="project" value="TreeGrafter"/>
</dbReference>
<evidence type="ECO:0000256" key="3">
    <source>
        <dbReference type="ARBA" id="ARBA00012328"/>
    </source>
</evidence>
<dbReference type="PANTHER" id="PTHR30027">
    <property type="entry name" value="RIBOSOMAL RNA SMALL SUBUNIT METHYLTRANSFERASE E"/>
    <property type="match status" value="1"/>
</dbReference>
<dbReference type="Proteomes" id="UP000772186">
    <property type="component" value="Unassembled WGS sequence"/>
</dbReference>
<dbReference type="PIRSF" id="PIRSF015601">
    <property type="entry name" value="MTase_slr0722"/>
    <property type="match status" value="1"/>
</dbReference>
<dbReference type="InterPro" id="IPR029026">
    <property type="entry name" value="tRNA_m1G_MTases_N"/>
</dbReference>
<keyword evidence="15" id="KW-1185">Reference proteome</keyword>
<evidence type="ECO:0000313" key="14">
    <source>
        <dbReference type="EMBL" id="MBZ4195567.1"/>
    </source>
</evidence>
<organism evidence="14 15">
    <name type="scientific">Mycoplasma tauri</name>
    <dbReference type="NCBI Taxonomy" id="547987"/>
    <lineage>
        <taxon>Bacteria</taxon>
        <taxon>Bacillati</taxon>
        <taxon>Mycoplasmatota</taxon>
        <taxon>Mollicutes</taxon>
        <taxon>Mycoplasmataceae</taxon>
        <taxon>Mycoplasma</taxon>
    </lineage>
</organism>
<evidence type="ECO:0000256" key="7">
    <source>
        <dbReference type="ARBA" id="ARBA00022603"/>
    </source>
</evidence>
<dbReference type="CDD" id="cd18084">
    <property type="entry name" value="RsmE-like"/>
    <property type="match status" value="1"/>
</dbReference>
<evidence type="ECO:0000256" key="12">
    <source>
        <dbReference type="PIRNR" id="PIRNR015601"/>
    </source>
</evidence>
<accession>A0A953NCY2</accession>
<evidence type="ECO:0000256" key="11">
    <source>
        <dbReference type="ARBA" id="ARBA00047944"/>
    </source>
</evidence>
<sequence>MHRFFVSKKENNYFILDEKVLKHIKSARVKNQTFLCNYNGEFYSCIFENSKAKIIKKEEINHEFEHSVILAAPIIKIKRFEWILQKATELGVTQIIPMNSKYVDQSIIKNEFKRKNDRFQEIIKNAAEQSFRNKIPDFFRIMKFEDIIANNKDKVIYVAYENQNLENIETSLQTNSVLIVGPEGGFTVEEIEYAKANGCKIVSLGKTILRAETACLYMLSNIREN</sequence>
<keyword evidence="8 12" id="KW-0808">Transferase</keyword>
<dbReference type="SUPFAM" id="SSF75217">
    <property type="entry name" value="alpha/beta knot"/>
    <property type="match status" value="1"/>
</dbReference>
<feature type="domain" description="Ribosomal RNA small subunit methyltransferase E methyltransferase" evidence="13">
    <location>
        <begin position="65"/>
        <end position="222"/>
    </location>
</feature>
<dbReference type="EC" id="2.1.1.193" evidence="3 12"/>
<protein>
    <recommendedName>
        <fullName evidence="4 12">Ribosomal RNA small subunit methyltransferase E</fullName>
        <ecNumber evidence="3 12">2.1.1.193</ecNumber>
    </recommendedName>
</protein>
<dbReference type="GO" id="GO:0070475">
    <property type="term" value="P:rRNA base methylation"/>
    <property type="evidence" value="ECO:0007669"/>
    <property type="project" value="TreeGrafter"/>
</dbReference>
<comment type="caution">
    <text evidence="14">The sequence shown here is derived from an EMBL/GenBank/DDBJ whole genome shotgun (WGS) entry which is preliminary data.</text>
</comment>
<evidence type="ECO:0000313" key="15">
    <source>
        <dbReference type="Proteomes" id="UP000772186"/>
    </source>
</evidence>
<keyword evidence="9 12" id="KW-0949">S-adenosyl-L-methionine</keyword>
<name>A0A953NCY2_9MOLU</name>
<dbReference type="PANTHER" id="PTHR30027:SF3">
    <property type="entry name" value="16S RRNA (URACIL(1498)-N(3))-METHYLTRANSFERASE"/>
    <property type="match status" value="1"/>
</dbReference>
<dbReference type="GO" id="GO:0005737">
    <property type="term" value="C:cytoplasm"/>
    <property type="evidence" value="ECO:0007669"/>
    <property type="project" value="UniProtKB-SubCell"/>
</dbReference>
<dbReference type="Gene3D" id="3.40.1280.10">
    <property type="match status" value="1"/>
</dbReference>
<proteinExistence type="inferred from homology"/>
<dbReference type="EMBL" id="JAIQBY010000029">
    <property type="protein sequence ID" value="MBZ4195567.1"/>
    <property type="molecule type" value="Genomic_DNA"/>
</dbReference>
<gene>
    <name evidence="14" type="ORF">LAD73_02470</name>
</gene>
<evidence type="ECO:0000256" key="4">
    <source>
        <dbReference type="ARBA" id="ARBA00013673"/>
    </source>
</evidence>
<dbReference type="AlphaFoldDB" id="A0A953NCY2"/>
<evidence type="ECO:0000256" key="5">
    <source>
        <dbReference type="ARBA" id="ARBA00022490"/>
    </source>
</evidence>
<evidence type="ECO:0000259" key="13">
    <source>
        <dbReference type="Pfam" id="PF04452"/>
    </source>
</evidence>
<dbReference type="InterPro" id="IPR006700">
    <property type="entry name" value="RsmE"/>
</dbReference>
<keyword evidence="7 12" id="KW-0489">Methyltransferase</keyword>
<comment type="subcellular location">
    <subcellularLocation>
        <location evidence="1 12">Cytoplasm</location>
    </subcellularLocation>
</comment>
<dbReference type="Gene3D" id="2.40.240.20">
    <property type="entry name" value="Hypothetical PUA domain-like, domain 1"/>
    <property type="match status" value="1"/>
</dbReference>
<dbReference type="InterPro" id="IPR029028">
    <property type="entry name" value="Alpha/beta_knot_MTases"/>
</dbReference>